<name>A0A5S9XSU8_ARATH</name>
<proteinExistence type="predicted"/>
<dbReference type="PANTHER" id="PTHR33484:SF3">
    <property type="entry name" value="HYDROXYPROLINE-RICH GLYCOPROTEIN FAMILY PROTEIN"/>
    <property type="match status" value="1"/>
</dbReference>
<dbReference type="AlphaFoldDB" id="A0A5S9XSU8"/>
<dbReference type="ExpressionAtlas" id="A0A5S9XSU8">
    <property type="expression patterns" value="baseline and differential"/>
</dbReference>
<dbReference type="Proteomes" id="UP000434276">
    <property type="component" value="Unassembled WGS sequence"/>
</dbReference>
<evidence type="ECO:0000313" key="1">
    <source>
        <dbReference type="EMBL" id="CAA0395420.1"/>
    </source>
</evidence>
<reference evidence="1 2" key="1">
    <citation type="submission" date="2019-12" db="EMBL/GenBank/DDBJ databases">
        <authorList>
            <person name="Jiao W.-B."/>
            <person name="Schneeberger K."/>
        </authorList>
    </citation>
    <scope>NUCLEOTIDE SEQUENCE [LARGE SCALE GENOMIC DNA]</scope>
    <source>
        <strain evidence="2">cv. C24</strain>
    </source>
</reference>
<dbReference type="PANTHER" id="PTHR33484">
    <property type="entry name" value="BNAC07G33360D PROTEIN"/>
    <property type="match status" value="1"/>
</dbReference>
<dbReference type="EMBL" id="CACSHJ010000095">
    <property type="protein sequence ID" value="CAA0395420.1"/>
    <property type="molecule type" value="Genomic_DNA"/>
</dbReference>
<sequence>MDQNDRNTRIAQKAFEIVDNMYGKSHKVTPKPYVPRNEFPSYFNQNSYEYGGPKSYTVKEATSTITARRVIYQFSYESTIVKPVVYHPTDRIQYFSGARPFIGHVDRFERQKERAISCDEAVQLYGGVLIKEFRN</sequence>
<dbReference type="OrthoDB" id="1050668at2759"/>
<protein>
    <submittedName>
        <fullName evidence="1">Uncharacterized protein</fullName>
    </submittedName>
</protein>
<accession>A0A5S9XSU8</accession>
<organism evidence="1 2">
    <name type="scientific">Arabidopsis thaliana</name>
    <name type="common">Mouse-ear cress</name>
    <dbReference type="NCBI Taxonomy" id="3702"/>
    <lineage>
        <taxon>Eukaryota</taxon>
        <taxon>Viridiplantae</taxon>
        <taxon>Streptophyta</taxon>
        <taxon>Embryophyta</taxon>
        <taxon>Tracheophyta</taxon>
        <taxon>Spermatophyta</taxon>
        <taxon>Magnoliopsida</taxon>
        <taxon>eudicotyledons</taxon>
        <taxon>Gunneridae</taxon>
        <taxon>Pentapetalae</taxon>
        <taxon>rosids</taxon>
        <taxon>malvids</taxon>
        <taxon>Brassicales</taxon>
        <taxon>Brassicaceae</taxon>
        <taxon>Camelineae</taxon>
        <taxon>Arabidopsis</taxon>
    </lineage>
</organism>
<gene>
    <name evidence="1" type="ORF">C24_LOCUS18167</name>
</gene>
<evidence type="ECO:0000313" key="2">
    <source>
        <dbReference type="Proteomes" id="UP000434276"/>
    </source>
</evidence>